<dbReference type="EMBL" id="OX451735">
    <property type="protein sequence ID" value="CAI8593768.1"/>
    <property type="molecule type" value="Genomic_DNA"/>
</dbReference>
<feature type="compositionally biased region" description="Pro residues" evidence="1">
    <location>
        <begin position="13"/>
        <end position="25"/>
    </location>
</feature>
<proteinExistence type="predicted"/>
<feature type="region of interest" description="Disordered" evidence="1">
    <location>
        <begin position="1"/>
        <end position="30"/>
    </location>
</feature>
<organism evidence="2 3">
    <name type="scientific">Vicia faba</name>
    <name type="common">Broad bean</name>
    <name type="synonym">Faba vulgaris</name>
    <dbReference type="NCBI Taxonomy" id="3906"/>
    <lineage>
        <taxon>Eukaryota</taxon>
        <taxon>Viridiplantae</taxon>
        <taxon>Streptophyta</taxon>
        <taxon>Embryophyta</taxon>
        <taxon>Tracheophyta</taxon>
        <taxon>Spermatophyta</taxon>
        <taxon>Magnoliopsida</taxon>
        <taxon>eudicotyledons</taxon>
        <taxon>Gunneridae</taxon>
        <taxon>Pentapetalae</taxon>
        <taxon>rosids</taxon>
        <taxon>fabids</taxon>
        <taxon>Fabales</taxon>
        <taxon>Fabaceae</taxon>
        <taxon>Papilionoideae</taxon>
        <taxon>50 kb inversion clade</taxon>
        <taxon>NPAAA clade</taxon>
        <taxon>Hologalegina</taxon>
        <taxon>IRL clade</taxon>
        <taxon>Fabeae</taxon>
        <taxon>Vicia</taxon>
    </lineage>
</organism>
<reference evidence="2 3" key="1">
    <citation type="submission" date="2023-01" db="EMBL/GenBank/DDBJ databases">
        <authorList>
            <person name="Kreplak J."/>
        </authorList>
    </citation>
    <scope>NUCLEOTIDE SEQUENCE [LARGE SCALE GENOMIC DNA]</scope>
</reference>
<evidence type="ECO:0000256" key="1">
    <source>
        <dbReference type="SAM" id="MobiDB-lite"/>
    </source>
</evidence>
<accession>A0AAV0Z8E3</accession>
<dbReference type="AlphaFoldDB" id="A0AAV0Z8E3"/>
<dbReference type="Proteomes" id="UP001157006">
    <property type="component" value="Chromosome 1S"/>
</dbReference>
<keyword evidence="3" id="KW-1185">Reference proteome</keyword>
<protein>
    <submittedName>
        <fullName evidence="2">Uncharacterized protein</fullName>
    </submittedName>
</protein>
<feature type="compositionally biased region" description="Low complexity" evidence="1">
    <location>
        <begin position="1"/>
        <end position="12"/>
    </location>
</feature>
<evidence type="ECO:0000313" key="3">
    <source>
        <dbReference type="Proteomes" id="UP001157006"/>
    </source>
</evidence>
<name>A0AAV0Z8E3_VICFA</name>
<gene>
    <name evidence="2" type="ORF">VFH_I108160</name>
</gene>
<evidence type="ECO:0000313" key="2">
    <source>
        <dbReference type="EMBL" id="CAI8593768.1"/>
    </source>
</evidence>
<sequence length="135" mass="15387">MLGNCTTRHTTPLSPPSHPSPPRLVPPSLTNRTSVALSSLRDKRLFFLRDIAELSKRQKTGIVSDRKRQKAEDGATEDYYREVVFDEGDDVEEEDFGLERKRCLFSSFLFFTVSITMLNNFNLGNQSFSLTIIII</sequence>